<dbReference type="Pfam" id="PF13302">
    <property type="entry name" value="Acetyltransf_3"/>
    <property type="match status" value="1"/>
</dbReference>
<dbReference type="PANTHER" id="PTHR43792">
    <property type="entry name" value="GNAT FAMILY, PUTATIVE (AFU_ORTHOLOGUE AFUA_3G00765)-RELATED-RELATED"/>
    <property type="match status" value="1"/>
</dbReference>
<reference evidence="2 3" key="1">
    <citation type="submission" date="2018-05" db="EMBL/GenBank/DDBJ databases">
        <title>Genomic Encyclopedia of Type Strains, Phase IV (KMG-IV): sequencing the most valuable type-strain genomes for metagenomic binning, comparative biology and taxonomic classification.</title>
        <authorList>
            <person name="Goeker M."/>
        </authorList>
    </citation>
    <scope>NUCLEOTIDE SEQUENCE [LARGE SCALE GENOMIC DNA]</scope>
    <source>
        <strain evidence="2 3">DSM 19579</strain>
    </source>
</reference>
<name>A0A317PP10_9ENTR</name>
<dbReference type="InterPro" id="IPR051531">
    <property type="entry name" value="N-acetyltransferase"/>
</dbReference>
<gene>
    <name evidence="2" type="ORF">DES37_11782</name>
</gene>
<dbReference type="EMBL" id="QGTS01000017">
    <property type="protein sequence ID" value="PWW03021.1"/>
    <property type="molecule type" value="Genomic_DNA"/>
</dbReference>
<dbReference type="Proteomes" id="UP000246744">
    <property type="component" value="Unassembled WGS sequence"/>
</dbReference>
<dbReference type="InterPro" id="IPR000182">
    <property type="entry name" value="GNAT_dom"/>
</dbReference>
<dbReference type="InterPro" id="IPR016181">
    <property type="entry name" value="Acyl_CoA_acyltransferase"/>
</dbReference>
<evidence type="ECO:0000313" key="3">
    <source>
        <dbReference type="Proteomes" id="UP000246744"/>
    </source>
</evidence>
<dbReference type="GO" id="GO:0016747">
    <property type="term" value="F:acyltransferase activity, transferring groups other than amino-acyl groups"/>
    <property type="evidence" value="ECO:0007669"/>
    <property type="project" value="InterPro"/>
</dbReference>
<protein>
    <submittedName>
        <fullName evidence="2">RimJ/RimL family protein N-acetyltransferase</fullName>
    </submittedName>
</protein>
<sequence length="196" mass="21717">MYSTNLLGKGTFAMPGSYPDTLVLTTPRLVMRQLSAADWPFYLSLQSNPAVMKFISDPRNEEAARAGFDTRLPHWQPGSQHWLCLVIMQRASGVPVGLTGFLPDGNAQAEVGFMLSPDWHRQGYGYESLQAVVKYGFTTLGLHKLTATVTAGNQGSRALLEKAGFCLEGTRRESYWLGGEWRDDWLFGLLAREAAL</sequence>
<proteinExistence type="predicted"/>
<evidence type="ECO:0000259" key="1">
    <source>
        <dbReference type="PROSITE" id="PS51186"/>
    </source>
</evidence>
<organism evidence="2 3">
    <name type="scientific">Mangrovibacter plantisponsor</name>
    <dbReference type="NCBI Taxonomy" id="451513"/>
    <lineage>
        <taxon>Bacteria</taxon>
        <taxon>Pseudomonadati</taxon>
        <taxon>Pseudomonadota</taxon>
        <taxon>Gammaproteobacteria</taxon>
        <taxon>Enterobacterales</taxon>
        <taxon>Enterobacteriaceae</taxon>
        <taxon>Mangrovibacter</taxon>
    </lineage>
</organism>
<comment type="caution">
    <text evidence="2">The sequence shown here is derived from an EMBL/GenBank/DDBJ whole genome shotgun (WGS) entry which is preliminary data.</text>
</comment>
<keyword evidence="2" id="KW-0808">Transferase</keyword>
<dbReference type="SUPFAM" id="SSF55729">
    <property type="entry name" value="Acyl-CoA N-acyltransferases (Nat)"/>
    <property type="match status" value="1"/>
</dbReference>
<feature type="domain" description="N-acetyltransferase" evidence="1">
    <location>
        <begin position="29"/>
        <end position="192"/>
    </location>
</feature>
<keyword evidence="3" id="KW-1185">Reference proteome</keyword>
<accession>A0A317PP10</accession>
<dbReference type="PROSITE" id="PS51186">
    <property type="entry name" value="GNAT"/>
    <property type="match status" value="1"/>
</dbReference>
<dbReference type="AlphaFoldDB" id="A0A317PP10"/>
<dbReference type="PANTHER" id="PTHR43792:SF1">
    <property type="entry name" value="N-ACETYLTRANSFERASE DOMAIN-CONTAINING PROTEIN"/>
    <property type="match status" value="1"/>
</dbReference>
<dbReference type="Gene3D" id="3.40.630.30">
    <property type="match status" value="1"/>
</dbReference>
<evidence type="ECO:0000313" key="2">
    <source>
        <dbReference type="EMBL" id="PWW03021.1"/>
    </source>
</evidence>